<keyword evidence="4" id="KW-0808">Transferase</keyword>
<dbReference type="RefSeq" id="WP_175227916.1">
    <property type="nucleotide sequence ID" value="NZ_CADIKH010000016.1"/>
</dbReference>
<name>A0A6J5E217_9BURK</name>
<dbReference type="SUPFAM" id="SSF52172">
    <property type="entry name" value="CheY-like"/>
    <property type="match status" value="1"/>
</dbReference>
<reference evidence="4 5" key="1">
    <citation type="submission" date="2020-04" db="EMBL/GenBank/DDBJ databases">
        <authorList>
            <person name="De Canck E."/>
        </authorList>
    </citation>
    <scope>NUCLEOTIDE SEQUENCE [LARGE SCALE GENOMIC DNA]</scope>
    <source>
        <strain evidence="4 5">LMG 29542</strain>
    </source>
</reference>
<dbReference type="Gene3D" id="3.40.50.2300">
    <property type="match status" value="1"/>
</dbReference>
<dbReference type="Pfam" id="PF00072">
    <property type="entry name" value="Response_reg"/>
    <property type="match status" value="1"/>
</dbReference>
<keyword evidence="4" id="KW-0418">Kinase</keyword>
<evidence type="ECO:0000256" key="1">
    <source>
        <dbReference type="ARBA" id="ARBA00022553"/>
    </source>
</evidence>
<dbReference type="InterPro" id="IPR011006">
    <property type="entry name" value="CheY-like_superfamily"/>
</dbReference>
<accession>A0A6J5E217</accession>
<gene>
    <name evidence="4" type="primary">rcsC_16</name>
    <name evidence="4" type="ORF">LMG29542_03737</name>
</gene>
<dbReference type="InterPro" id="IPR050595">
    <property type="entry name" value="Bact_response_regulator"/>
</dbReference>
<sequence length="133" mass="13974">MSPVNTTRLLIADDDPDSLAAYVLFFDAHGYDTRTTGHGAHALAEYSAWRPDAVVLDIQMPGMDGRAVARAIRHLRSAPPPLLVAISALTSPAQQAASIAAGFNHHFVKPADLPAVLAAITAHMRAAAADDPS</sequence>
<dbReference type="GO" id="GO:0004673">
    <property type="term" value="F:protein histidine kinase activity"/>
    <property type="evidence" value="ECO:0007669"/>
    <property type="project" value="UniProtKB-EC"/>
</dbReference>
<dbReference type="PANTHER" id="PTHR44591:SF3">
    <property type="entry name" value="RESPONSE REGULATORY DOMAIN-CONTAINING PROTEIN"/>
    <property type="match status" value="1"/>
</dbReference>
<feature type="domain" description="Response regulatory" evidence="3">
    <location>
        <begin position="8"/>
        <end position="124"/>
    </location>
</feature>
<dbReference type="AlphaFoldDB" id="A0A6J5E217"/>
<keyword evidence="5" id="KW-1185">Reference proteome</keyword>
<dbReference type="GO" id="GO:0000160">
    <property type="term" value="P:phosphorelay signal transduction system"/>
    <property type="evidence" value="ECO:0007669"/>
    <property type="project" value="InterPro"/>
</dbReference>
<evidence type="ECO:0000256" key="2">
    <source>
        <dbReference type="PROSITE-ProRule" id="PRU00169"/>
    </source>
</evidence>
<organism evidence="4 5">
    <name type="scientific">Paraburkholderia humisilvae</name>
    <dbReference type="NCBI Taxonomy" id="627669"/>
    <lineage>
        <taxon>Bacteria</taxon>
        <taxon>Pseudomonadati</taxon>
        <taxon>Pseudomonadota</taxon>
        <taxon>Betaproteobacteria</taxon>
        <taxon>Burkholderiales</taxon>
        <taxon>Burkholderiaceae</taxon>
        <taxon>Paraburkholderia</taxon>
    </lineage>
</organism>
<dbReference type="Proteomes" id="UP000494363">
    <property type="component" value="Unassembled WGS sequence"/>
</dbReference>
<protein>
    <submittedName>
        <fullName evidence="4">Sensor histidine kinase RcsC</fullName>
        <ecNumber evidence="4">2.7.13.3</ecNumber>
    </submittedName>
</protein>
<dbReference type="EC" id="2.7.13.3" evidence="4"/>
<dbReference type="PROSITE" id="PS50110">
    <property type="entry name" value="RESPONSE_REGULATORY"/>
    <property type="match status" value="1"/>
</dbReference>
<dbReference type="InterPro" id="IPR001789">
    <property type="entry name" value="Sig_transdc_resp-reg_receiver"/>
</dbReference>
<evidence type="ECO:0000259" key="3">
    <source>
        <dbReference type="PROSITE" id="PS50110"/>
    </source>
</evidence>
<keyword evidence="1 2" id="KW-0597">Phosphoprotein</keyword>
<dbReference type="EMBL" id="CADIKH010000016">
    <property type="protein sequence ID" value="CAB3760047.1"/>
    <property type="molecule type" value="Genomic_DNA"/>
</dbReference>
<dbReference type="SMART" id="SM00448">
    <property type="entry name" value="REC"/>
    <property type="match status" value="1"/>
</dbReference>
<dbReference type="PANTHER" id="PTHR44591">
    <property type="entry name" value="STRESS RESPONSE REGULATOR PROTEIN 1"/>
    <property type="match status" value="1"/>
</dbReference>
<evidence type="ECO:0000313" key="4">
    <source>
        <dbReference type="EMBL" id="CAB3760047.1"/>
    </source>
</evidence>
<proteinExistence type="predicted"/>
<evidence type="ECO:0000313" key="5">
    <source>
        <dbReference type="Proteomes" id="UP000494363"/>
    </source>
</evidence>
<feature type="modified residue" description="4-aspartylphosphate" evidence="2">
    <location>
        <position position="57"/>
    </location>
</feature>